<dbReference type="InParanoid" id="A0A401GRS2"/>
<proteinExistence type="predicted"/>
<comment type="caution">
    <text evidence="2">The sequence shown here is derived from an EMBL/GenBank/DDBJ whole genome shotgun (WGS) entry which is preliminary data.</text>
</comment>
<keyword evidence="3" id="KW-1185">Reference proteome</keyword>
<dbReference type="SUPFAM" id="SSF159941">
    <property type="entry name" value="MM3350-like"/>
    <property type="match status" value="1"/>
</dbReference>
<dbReference type="Proteomes" id="UP000287166">
    <property type="component" value="Unassembled WGS sequence"/>
</dbReference>
<sequence>MPFTDVVNTRDTTTNSAHAAPTCATKRAFTGHEDIDAACGVTKKPRIEDAASSDATGESAASTSPPNPYTILSAPCPTYIQLRFQLARFRGVYRVHAHRSEICTNVVMYSPSNGRKGEIKKYGVAPPPEPDRDEDLEEWFAWMQKWHHPNNNPVMEVVPCGMRNRRPLTYGFEEPISYEIKQNHEVTVGDVWSLERDHNASGGECANDEIAVKLLYDLGSSWEVHISVEPNHEGSFGFTYDPPKNVPIIVTAKGAPPIEDTHGDVPGELDAKKKKVSKLLFAPNSFAKYLAGEIGTSSRKMELAVYNVAEEAKRQRAAAKEREERRKQLEKEREERCTRGEESDEDDEEDYE</sequence>
<dbReference type="Gene3D" id="3.10.290.30">
    <property type="entry name" value="MM3350-like"/>
    <property type="match status" value="1"/>
</dbReference>
<evidence type="ECO:0000313" key="3">
    <source>
        <dbReference type="Proteomes" id="UP000287166"/>
    </source>
</evidence>
<protein>
    <submittedName>
        <fullName evidence="2">Uncharacterized protein</fullName>
    </submittedName>
</protein>
<feature type="region of interest" description="Disordered" evidence="1">
    <location>
        <begin position="312"/>
        <end position="352"/>
    </location>
</feature>
<gene>
    <name evidence="2" type="ORF">SCP_0700830</name>
</gene>
<dbReference type="GeneID" id="38781820"/>
<feature type="compositionally biased region" description="Basic and acidic residues" evidence="1">
    <location>
        <begin position="312"/>
        <end position="341"/>
    </location>
</feature>
<name>A0A401GRS2_9APHY</name>
<dbReference type="AlphaFoldDB" id="A0A401GRS2"/>
<dbReference type="EMBL" id="BFAD01000007">
    <property type="protein sequence ID" value="GBE84903.1"/>
    <property type="molecule type" value="Genomic_DNA"/>
</dbReference>
<evidence type="ECO:0000313" key="2">
    <source>
        <dbReference type="EMBL" id="GBE84903.1"/>
    </source>
</evidence>
<organism evidence="2 3">
    <name type="scientific">Sparassis crispa</name>
    <dbReference type="NCBI Taxonomy" id="139825"/>
    <lineage>
        <taxon>Eukaryota</taxon>
        <taxon>Fungi</taxon>
        <taxon>Dikarya</taxon>
        <taxon>Basidiomycota</taxon>
        <taxon>Agaricomycotina</taxon>
        <taxon>Agaricomycetes</taxon>
        <taxon>Polyporales</taxon>
        <taxon>Sparassidaceae</taxon>
        <taxon>Sparassis</taxon>
    </lineage>
</organism>
<accession>A0A401GRS2</accession>
<dbReference type="RefSeq" id="XP_027615816.1">
    <property type="nucleotide sequence ID" value="XM_027760015.1"/>
</dbReference>
<reference evidence="2 3" key="1">
    <citation type="journal article" date="2018" name="Sci. Rep.">
        <title>Genome sequence of the cauliflower mushroom Sparassis crispa (Hanabiratake) and its association with beneficial usage.</title>
        <authorList>
            <person name="Kiyama R."/>
            <person name="Furutani Y."/>
            <person name="Kawaguchi K."/>
            <person name="Nakanishi T."/>
        </authorList>
    </citation>
    <scope>NUCLEOTIDE SEQUENCE [LARGE SCALE GENOMIC DNA]</scope>
</reference>
<dbReference type="OrthoDB" id="2940229at2759"/>
<evidence type="ECO:0000256" key="1">
    <source>
        <dbReference type="SAM" id="MobiDB-lite"/>
    </source>
</evidence>
<feature type="compositionally biased region" description="Acidic residues" evidence="1">
    <location>
        <begin position="342"/>
        <end position="352"/>
    </location>
</feature>
<dbReference type="InterPro" id="IPR024047">
    <property type="entry name" value="MM3350-like_sf"/>
</dbReference>